<organism evidence="3 4">
    <name type="scientific">Glonium stellatum</name>
    <dbReference type="NCBI Taxonomy" id="574774"/>
    <lineage>
        <taxon>Eukaryota</taxon>
        <taxon>Fungi</taxon>
        <taxon>Dikarya</taxon>
        <taxon>Ascomycota</taxon>
        <taxon>Pezizomycotina</taxon>
        <taxon>Dothideomycetes</taxon>
        <taxon>Pleosporomycetidae</taxon>
        <taxon>Gloniales</taxon>
        <taxon>Gloniaceae</taxon>
        <taxon>Glonium</taxon>
    </lineage>
</organism>
<dbReference type="OrthoDB" id="5376140at2759"/>
<dbReference type="InterPro" id="IPR001525">
    <property type="entry name" value="C5_MeTfrase"/>
</dbReference>
<keyword evidence="4" id="KW-1185">Reference proteome</keyword>
<name>A0A8E2F9I2_9PEZI</name>
<dbReference type="SUPFAM" id="SSF53335">
    <property type="entry name" value="S-adenosyl-L-methionine-dependent methyltransferases"/>
    <property type="match status" value="1"/>
</dbReference>
<dbReference type="InterPro" id="IPR029063">
    <property type="entry name" value="SAM-dependent_MTases_sf"/>
</dbReference>
<dbReference type="Proteomes" id="UP000250140">
    <property type="component" value="Unassembled WGS sequence"/>
</dbReference>
<keyword evidence="1" id="KW-0489">Methyltransferase</keyword>
<proteinExistence type="predicted"/>
<sequence>MPRMVRAAETKYLGELEVSWATSESGLICIIDTLNVDYRVILHRASTCWLAERTRLLYDNAQGPSLNDSSDKTAQCIAPCGCPQKIVPRVAGRTVFTGLNIFDLHFPMIARNIPRSIFVHPPPPIRPKVDGPLRATVVVPRVLPDAGPASTELENTIGDNNLYRNPTPVTRPGPSSQQPTVTFCINEAQSSATSNGKLHTPSNSMLTDDVFRSSWQREMELWKSWHEQNLQKAFEQFIPKRVVEERMGTSFTSSLVCRHLGYTFERGEYVHIQVPSPHGVGEVQENVVFIHDIACSGQTKEDKAYYLLVSKYSFLGSSPPFNRYQCVGENAKRISERELLLHFGDFRTMGERQDAEFIRVGNIRHARDVEMEDAVEHLVQMPRDNKYVLLGFARRTGLFEPVGSSTLVAQQALTIAASSVALLFVAYRNRWKSPKFKFPCKPAAFDLTPSVLGPSEGFSQVSCQIYAAFRFGEKHDMTWRVRHHAAAVYDESTTEVLADFGSGRLVPPCLPGPEIPKIALISGMNFKFILDDMTNAQRRNYSIRDFLVPLRILDDAVTSSALIPRSSDFFVLALPSAILHEIVFPELIGSIMKILERRYSVHLKMSSFSEHNIPQSRTVIILLASPICADPHWDLYWPPEANLSQASPETTVRHKIRDLFSQNSRMKLDGKPCFVCNYQPVMEYDPLGCIYNHGTGQKFAQMEPIELETANSSLDYRRLRYQHPVRGDCLTVRELARMQGFADNFIFYGSDVVQYTQVLNAIPPPVAKRIANTIIQIIQNCRVAQLEEGTNEVEIDARGAKRPRVDT</sequence>
<dbReference type="AlphaFoldDB" id="A0A8E2F9I2"/>
<dbReference type="Gene3D" id="3.90.120.10">
    <property type="entry name" value="DNA Methylase, subunit A, domain 2"/>
    <property type="match status" value="1"/>
</dbReference>
<evidence type="ECO:0000313" key="3">
    <source>
        <dbReference type="EMBL" id="OCL12388.1"/>
    </source>
</evidence>
<dbReference type="GO" id="GO:0008168">
    <property type="term" value="F:methyltransferase activity"/>
    <property type="evidence" value="ECO:0007669"/>
    <property type="project" value="UniProtKB-KW"/>
</dbReference>
<reference evidence="3 4" key="1">
    <citation type="journal article" date="2016" name="Nat. Commun.">
        <title>Ectomycorrhizal ecology is imprinted in the genome of the dominant symbiotic fungus Cenococcum geophilum.</title>
        <authorList>
            <consortium name="DOE Joint Genome Institute"/>
            <person name="Peter M."/>
            <person name="Kohler A."/>
            <person name="Ohm R.A."/>
            <person name="Kuo A."/>
            <person name="Krutzmann J."/>
            <person name="Morin E."/>
            <person name="Arend M."/>
            <person name="Barry K.W."/>
            <person name="Binder M."/>
            <person name="Choi C."/>
            <person name="Clum A."/>
            <person name="Copeland A."/>
            <person name="Grisel N."/>
            <person name="Haridas S."/>
            <person name="Kipfer T."/>
            <person name="LaButti K."/>
            <person name="Lindquist E."/>
            <person name="Lipzen A."/>
            <person name="Maire R."/>
            <person name="Meier B."/>
            <person name="Mihaltcheva S."/>
            <person name="Molinier V."/>
            <person name="Murat C."/>
            <person name="Poggeler S."/>
            <person name="Quandt C.A."/>
            <person name="Sperisen C."/>
            <person name="Tritt A."/>
            <person name="Tisserant E."/>
            <person name="Crous P.W."/>
            <person name="Henrissat B."/>
            <person name="Nehls U."/>
            <person name="Egli S."/>
            <person name="Spatafora J.W."/>
            <person name="Grigoriev I.V."/>
            <person name="Martin F.M."/>
        </authorList>
    </citation>
    <scope>NUCLEOTIDE SEQUENCE [LARGE SCALE GENOMIC DNA]</scope>
    <source>
        <strain evidence="3 4">CBS 207.34</strain>
    </source>
</reference>
<dbReference type="EMBL" id="KV748884">
    <property type="protein sequence ID" value="OCL12388.1"/>
    <property type="molecule type" value="Genomic_DNA"/>
</dbReference>
<evidence type="ECO:0008006" key="5">
    <source>
        <dbReference type="Google" id="ProtNLM"/>
    </source>
</evidence>
<evidence type="ECO:0000313" key="4">
    <source>
        <dbReference type="Proteomes" id="UP000250140"/>
    </source>
</evidence>
<dbReference type="GO" id="GO:0032259">
    <property type="term" value="P:methylation"/>
    <property type="evidence" value="ECO:0007669"/>
    <property type="project" value="UniProtKB-KW"/>
</dbReference>
<evidence type="ECO:0000256" key="2">
    <source>
        <dbReference type="ARBA" id="ARBA00022679"/>
    </source>
</evidence>
<keyword evidence="2" id="KW-0808">Transferase</keyword>
<evidence type="ECO:0000256" key="1">
    <source>
        <dbReference type="ARBA" id="ARBA00022603"/>
    </source>
</evidence>
<dbReference type="Pfam" id="PF00145">
    <property type="entry name" value="DNA_methylase"/>
    <property type="match status" value="1"/>
</dbReference>
<protein>
    <recommendedName>
        <fullName evidence="5">DNA (cytosine-5-)-methyltransferase</fullName>
    </recommendedName>
</protein>
<gene>
    <name evidence="3" type="ORF">AOQ84DRAFT_373147</name>
</gene>
<accession>A0A8E2F9I2</accession>